<keyword evidence="2 3" id="KW-0326">Glycosidase</keyword>
<dbReference type="InterPro" id="IPR029062">
    <property type="entry name" value="Class_I_gatase-like"/>
</dbReference>
<comment type="caution">
    <text evidence="5">The sequence shown here is derived from an EMBL/GenBank/DDBJ whole genome shotgun (WGS) entry which is preliminary data.</text>
</comment>
<evidence type="ECO:0000256" key="3">
    <source>
        <dbReference type="RuleBase" id="RU361153"/>
    </source>
</evidence>
<dbReference type="Pfam" id="PF00150">
    <property type="entry name" value="Cellulase"/>
    <property type="match status" value="1"/>
</dbReference>
<organism evidence="5 6">
    <name type="scientific">Candidatus Dormiibacter inghamiae</name>
    <dbReference type="NCBI Taxonomy" id="3127013"/>
    <lineage>
        <taxon>Bacteria</taxon>
        <taxon>Bacillati</taxon>
        <taxon>Candidatus Dormiibacterota</taxon>
        <taxon>Candidatus Dormibacteria</taxon>
        <taxon>Candidatus Dormibacterales</taxon>
        <taxon>Candidatus Dormibacteraceae</taxon>
        <taxon>Candidatus Dormiibacter</taxon>
    </lineage>
</organism>
<proteinExistence type="inferred from homology"/>
<evidence type="ECO:0000313" key="6">
    <source>
        <dbReference type="Proteomes" id="UP000620075"/>
    </source>
</evidence>
<evidence type="ECO:0000256" key="2">
    <source>
        <dbReference type="ARBA" id="ARBA00023295"/>
    </source>
</evidence>
<gene>
    <name evidence="5" type="ORF">JF888_04175</name>
</gene>
<comment type="similarity">
    <text evidence="3">Belongs to the glycosyl hydrolase 5 (cellulase A) family.</text>
</comment>
<sequence>MWRRFDEAVVRQELRVLRRHGVTVTRSFCYWPDFMPAPDTIAEPFVERLGRFLDLTLAEGMLTIPTFIVGHMSGENWDVPWRAGRDLYQDGWMLAQQAFFIQELASRFYHHPAISAWLISNEMPIYGGATSAEYGRSWARLMVQAVRAAGARQPVSLGDGAWGIELTGVDNGFRLRDLSRIVDFIGPHAYPMTNDPVRQHLTAAFACELSHFGLPVVLEEFGLSSDHAADTAAADYYRQVLHSSLLAGATGWLAWNNTDFDLPAQDPYRHHPFELHFGLTRVDGSVKPALIELERFAKLLKTIDFAGCSRVPSDTALVIPSYFDTEYPFTSTSQRPLIGAISLQAYIAAREAGLSPALVRELDGIPAASLILVPSTQALTAPTWSRLDELATSGSTVYCSYFSGGADVQRASWHPDFNRFFGVEHQLRYGLLNPVPEQTVTLTFEAAWGDLEAGTTLTYAAAGTDNGRAFLPVMPREARVLARDQDGRPALLVRDVGLGKIVLSTYPTEYFASARPMVNPEDTWRLYHALGAIAGVEHPVASGRPEVLVDALQHSSGTRYAWFISEAPRALSLAPILTDGWRLSSLDGQSVDGIELPAYGVAVYRLEAITEP</sequence>
<dbReference type="GO" id="GO:0004553">
    <property type="term" value="F:hydrolase activity, hydrolyzing O-glycosyl compounds"/>
    <property type="evidence" value="ECO:0007669"/>
    <property type="project" value="InterPro"/>
</dbReference>
<feature type="domain" description="Glycoside hydrolase family 5" evidence="4">
    <location>
        <begin position="17"/>
        <end position="257"/>
    </location>
</feature>
<dbReference type="CDD" id="cd03143">
    <property type="entry name" value="A4_beta-galactosidase_middle_domain"/>
    <property type="match status" value="1"/>
</dbReference>
<keyword evidence="1 3" id="KW-0378">Hydrolase</keyword>
<evidence type="ECO:0000259" key="4">
    <source>
        <dbReference type="Pfam" id="PF00150"/>
    </source>
</evidence>
<name>A0A934NGM6_9BACT</name>
<dbReference type="Proteomes" id="UP000620075">
    <property type="component" value="Unassembled WGS sequence"/>
</dbReference>
<dbReference type="InterPro" id="IPR017853">
    <property type="entry name" value="GH"/>
</dbReference>
<dbReference type="SUPFAM" id="SSF51445">
    <property type="entry name" value="(Trans)glycosidases"/>
    <property type="match status" value="1"/>
</dbReference>
<protein>
    <submittedName>
        <fullName evidence="5">Cellulase family glycosylhydrolase</fullName>
    </submittedName>
</protein>
<dbReference type="InterPro" id="IPR001547">
    <property type="entry name" value="Glyco_hydro_5"/>
</dbReference>
<dbReference type="AlphaFoldDB" id="A0A934NGM6"/>
<dbReference type="GO" id="GO:0000272">
    <property type="term" value="P:polysaccharide catabolic process"/>
    <property type="evidence" value="ECO:0007669"/>
    <property type="project" value="InterPro"/>
</dbReference>
<evidence type="ECO:0000256" key="1">
    <source>
        <dbReference type="ARBA" id="ARBA00022801"/>
    </source>
</evidence>
<accession>A0A934NGM6</accession>
<dbReference type="Gene3D" id="3.40.50.880">
    <property type="match status" value="1"/>
</dbReference>
<dbReference type="EMBL" id="JAEKNQ010000019">
    <property type="protein sequence ID" value="MBJ7602377.1"/>
    <property type="molecule type" value="Genomic_DNA"/>
</dbReference>
<dbReference type="Gene3D" id="3.20.20.80">
    <property type="entry name" value="Glycosidases"/>
    <property type="match status" value="1"/>
</dbReference>
<evidence type="ECO:0000313" key="5">
    <source>
        <dbReference type="EMBL" id="MBJ7602377.1"/>
    </source>
</evidence>
<reference evidence="5 6" key="1">
    <citation type="submission" date="2020-10" db="EMBL/GenBank/DDBJ databases">
        <title>Ca. Dormibacterota MAGs.</title>
        <authorList>
            <person name="Montgomery K."/>
        </authorList>
    </citation>
    <scope>NUCLEOTIDE SEQUENCE [LARGE SCALE GENOMIC DNA]</scope>
    <source>
        <strain evidence="5">SC8811_S16_3</strain>
    </source>
</reference>